<proteinExistence type="predicted"/>
<dbReference type="GO" id="GO:0042925">
    <property type="term" value="F:benzoate transmembrane transporter activity"/>
    <property type="evidence" value="ECO:0007669"/>
    <property type="project" value="InterPro"/>
</dbReference>
<organism evidence="2 3">
    <name type="scientific">Ketogulonicigenium vulgare (strain WSH-001)</name>
    <dbReference type="NCBI Taxonomy" id="759362"/>
    <lineage>
        <taxon>Bacteria</taxon>
        <taxon>Pseudomonadati</taxon>
        <taxon>Pseudomonadota</taxon>
        <taxon>Alphaproteobacteria</taxon>
        <taxon>Rhodobacterales</taxon>
        <taxon>Roseobacteraceae</taxon>
        <taxon>Ketogulonicigenium</taxon>
    </lineage>
</organism>
<dbReference type="PANTHER" id="PTHR30199">
    <property type="entry name" value="MFS FAMILY TRANSPORTER, PREDICTED SUBSTRATE BENZOATE"/>
    <property type="match status" value="1"/>
</dbReference>
<dbReference type="HOGENOM" id="CLU_041268_2_0_5"/>
<feature type="transmembrane region" description="Helical" evidence="1">
    <location>
        <begin position="313"/>
        <end position="335"/>
    </location>
</feature>
<dbReference type="eggNOG" id="COG3135">
    <property type="taxonomic scope" value="Bacteria"/>
</dbReference>
<dbReference type="KEGG" id="kvl:KVU_1473"/>
<evidence type="ECO:0000313" key="2">
    <source>
        <dbReference type="EMBL" id="AEM41312.1"/>
    </source>
</evidence>
<feature type="transmembrane region" description="Helical" evidence="1">
    <location>
        <begin position="40"/>
        <end position="62"/>
    </location>
</feature>
<dbReference type="GO" id="GO:0005886">
    <property type="term" value="C:plasma membrane"/>
    <property type="evidence" value="ECO:0007669"/>
    <property type="project" value="TreeGrafter"/>
</dbReference>
<feature type="transmembrane region" description="Helical" evidence="1">
    <location>
        <begin position="341"/>
        <end position="374"/>
    </location>
</feature>
<dbReference type="EMBL" id="CP002018">
    <property type="protein sequence ID" value="AEM41312.1"/>
    <property type="molecule type" value="Genomic_DNA"/>
</dbReference>
<protein>
    <submittedName>
        <fullName evidence="2">Benzoate transporter</fullName>
    </submittedName>
</protein>
<keyword evidence="1" id="KW-1133">Transmembrane helix</keyword>
<reference evidence="2 3" key="1">
    <citation type="journal article" date="2011" name="J. Bacteriol.">
        <title>Complete genome sequence of the industrial strain Ketogulonicigenium vulgare WSH-001.</title>
        <authorList>
            <person name="Liu L."/>
            <person name="Li Y."/>
            <person name="Zhang J."/>
            <person name="Zhou Z."/>
            <person name="Liu J."/>
            <person name="Li X."/>
            <person name="Zhou J."/>
            <person name="Du G."/>
            <person name="Wang L."/>
            <person name="Chen J."/>
        </authorList>
    </citation>
    <scope>NUCLEOTIDE SEQUENCE [LARGE SCALE GENOMIC DNA]</scope>
    <source>
        <strain evidence="2 3">WSH-001</strain>
    </source>
</reference>
<feature type="transmembrane region" description="Helical" evidence="1">
    <location>
        <begin position="110"/>
        <end position="130"/>
    </location>
</feature>
<name>F9Y995_KETVW</name>
<feature type="transmembrane region" description="Helical" evidence="1">
    <location>
        <begin position="237"/>
        <end position="256"/>
    </location>
</feature>
<dbReference type="NCBIfam" id="TIGR00843">
    <property type="entry name" value="benE"/>
    <property type="match status" value="1"/>
</dbReference>
<feature type="transmembrane region" description="Helical" evidence="1">
    <location>
        <begin position="285"/>
        <end position="306"/>
    </location>
</feature>
<feature type="transmembrane region" description="Helical" evidence="1">
    <location>
        <begin position="136"/>
        <end position="155"/>
    </location>
</feature>
<feature type="transmembrane region" description="Helical" evidence="1">
    <location>
        <begin position="193"/>
        <end position="216"/>
    </location>
</feature>
<keyword evidence="1" id="KW-0472">Membrane</keyword>
<accession>F9Y995</accession>
<dbReference type="PATRIC" id="fig|759362.5.peg.1521"/>
<evidence type="ECO:0000256" key="1">
    <source>
        <dbReference type="SAM" id="Phobius"/>
    </source>
</evidence>
<dbReference type="InterPro" id="IPR004711">
    <property type="entry name" value="Benzoate_Transporter"/>
</dbReference>
<evidence type="ECO:0000313" key="3">
    <source>
        <dbReference type="Proteomes" id="UP000000692"/>
    </source>
</evidence>
<dbReference type="Pfam" id="PF03594">
    <property type="entry name" value="BenE"/>
    <property type="match status" value="1"/>
</dbReference>
<dbReference type="Proteomes" id="UP000000692">
    <property type="component" value="Chromosome"/>
</dbReference>
<feature type="transmembrane region" description="Helical" evidence="1">
    <location>
        <begin position="162"/>
        <end position="181"/>
    </location>
</feature>
<feature type="transmembrane region" description="Helical" evidence="1">
    <location>
        <begin position="6"/>
        <end position="28"/>
    </location>
</feature>
<gene>
    <name evidence="2" type="ordered locus">KVU_1473</name>
</gene>
<dbReference type="AlphaFoldDB" id="F9Y995"/>
<dbReference type="RefSeq" id="WP_013383212.1">
    <property type="nucleotide sequence ID" value="NC_017384.1"/>
</dbReference>
<dbReference type="PANTHER" id="PTHR30199:SF0">
    <property type="entry name" value="INNER MEMBRANE PROTEIN YDCO"/>
    <property type="match status" value="1"/>
</dbReference>
<sequence>MRASLFPPAILAALIGYGSTIALVLAAAQALGATPEQTQSWVFALCLGKAAGSVILSVWTRIPTVLAWSTPGAALIAATEGITMAEGVGAFILVGLLIALTGIVRPLGRLIAMIPDSIAGAMLAGVLLPFCLQVTGALSAAPLVVGVMLVVYLIMRLINAASAVLVALVAGLLAAALSGQITLPTQGFALPHLVFITPSFNLGTVFGLALPLYIVTMAAQNLPGFAVQRAAGYEPQVGRSLLVTGAGSAITGLFGAHTHNMAAITAAICMDPATHPDPAQRWKVALPYGALWLILALSGPWLITLLQGLPPQLLAAVVALGLLAPLAGALGTAMAKADERLAATVTIVVAASGVSFFGVGAAFWGLIAGLIVHASDVTTRKTRK</sequence>
<feature type="transmembrane region" description="Helical" evidence="1">
    <location>
        <begin position="82"/>
        <end position="103"/>
    </location>
</feature>
<dbReference type="OrthoDB" id="9792424at2"/>
<keyword evidence="1" id="KW-0812">Transmembrane</keyword>
<keyword evidence="3" id="KW-1185">Reference proteome</keyword>